<dbReference type="CDD" id="cd03230">
    <property type="entry name" value="ABC_DR_subfamily_A"/>
    <property type="match status" value="1"/>
</dbReference>
<dbReference type="SMART" id="SM00382">
    <property type="entry name" value="AAA"/>
    <property type="match status" value="1"/>
</dbReference>
<proteinExistence type="predicted"/>
<keyword evidence="1" id="KW-0813">Transport</keyword>
<keyword evidence="7" id="KW-1185">Reference proteome</keyword>
<dbReference type="PROSITE" id="PS50893">
    <property type="entry name" value="ABC_TRANSPORTER_2"/>
    <property type="match status" value="1"/>
</dbReference>
<feature type="domain" description="ABC transporter" evidence="5">
    <location>
        <begin position="6"/>
        <end position="234"/>
    </location>
</feature>
<dbReference type="Gene3D" id="3.40.50.300">
    <property type="entry name" value="P-loop containing nucleotide triphosphate hydrolases"/>
    <property type="match status" value="1"/>
</dbReference>
<dbReference type="InterPro" id="IPR003439">
    <property type="entry name" value="ABC_transporter-like_ATP-bd"/>
</dbReference>
<dbReference type="Proteomes" id="UP000198525">
    <property type="component" value="Unassembled WGS sequence"/>
</dbReference>
<dbReference type="PANTHER" id="PTHR42939">
    <property type="entry name" value="ABC TRANSPORTER ATP-BINDING PROTEIN ALBC-RELATED"/>
    <property type="match status" value="1"/>
</dbReference>
<accession>A0A1G8PRX2</accession>
<dbReference type="InterPro" id="IPR003593">
    <property type="entry name" value="AAA+_ATPase"/>
</dbReference>
<evidence type="ECO:0000313" key="7">
    <source>
        <dbReference type="Proteomes" id="UP000198525"/>
    </source>
</evidence>
<dbReference type="PANTHER" id="PTHR42939:SF1">
    <property type="entry name" value="ABC TRANSPORTER ATP-BINDING PROTEIN ALBC-RELATED"/>
    <property type="match status" value="1"/>
</dbReference>
<dbReference type="EMBL" id="FNES01000002">
    <property type="protein sequence ID" value="SDI95299.1"/>
    <property type="molecule type" value="Genomic_DNA"/>
</dbReference>
<sequence>MTQPVIEMAAVSKRFGTLTALDEVSLTLNEGEVLGLMGHNGAGKSTSMKLILGLIRPSMGRLRVFGHDPSGAEANVLRQRLGYLPENVQFYEQLSGVEVLRYFARLKRVDDLRRVDALLERVGLTHAMHRRVKTYSKGMRQRLGLAQALLGEPRLLLLDEPTVGLDPMASRDFYALVDELRGKGVSVVLCSHVLPGVERHIDRAAILGQGRLLASGTIDELREAADLPLVVRLRTSRGAEDLERRLGSVGVSVTGAAGARVTLAVPGSAKIEVLRALMTDGAVEDVDLEPPTLESLYAHFDATLHPQAAAPGMRASESSSPRREEANA</sequence>
<dbReference type="OrthoDB" id="9781337at2"/>
<dbReference type="RefSeq" id="WP_089682914.1">
    <property type="nucleotide sequence ID" value="NZ_FNES01000002.1"/>
</dbReference>
<evidence type="ECO:0000259" key="5">
    <source>
        <dbReference type="PROSITE" id="PS50893"/>
    </source>
</evidence>
<evidence type="ECO:0000256" key="3">
    <source>
        <dbReference type="ARBA" id="ARBA00022840"/>
    </source>
</evidence>
<keyword evidence="3 6" id="KW-0067">ATP-binding</keyword>
<dbReference type="Pfam" id="PF00005">
    <property type="entry name" value="ABC_tran"/>
    <property type="match status" value="1"/>
</dbReference>
<evidence type="ECO:0000256" key="2">
    <source>
        <dbReference type="ARBA" id="ARBA00022741"/>
    </source>
</evidence>
<organism evidence="6 7">
    <name type="scientific">Billgrantia gudaonensis</name>
    <dbReference type="NCBI Taxonomy" id="376427"/>
    <lineage>
        <taxon>Bacteria</taxon>
        <taxon>Pseudomonadati</taxon>
        <taxon>Pseudomonadota</taxon>
        <taxon>Gammaproteobacteria</taxon>
        <taxon>Oceanospirillales</taxon>
        <taxon>Halomonadaceae</taxon>
        <taxon>Billgrantia</taxon>
    </lineage>
</organism>
<dbReference type="GO" id="GO:0005524">
    <property type="term" value="F:ATP binding"/>
    <property type="evidence" value="ECO:0007669"/>
    <property type="project" value="UniProtKB-KW"/>
</dbReference>
<protein>
    <submittedName>
        <fullName evidence="6">Cu-processing system ATP-binding protein</fullName>
    </submittedName>
</protein>
<evidence type="ECO:0000313" key="6">
    <source>
        <dbReference type="EMBL" id="SDI95299.1"/>
    </source>
</evidence>
<dbReference type="AlphaFoldDB" id="A0A1G8PRX2"/>
<dbReference type="SUPFAM" id="SSF52540">
    <property type="entry name" value="P-loop containing nucleoside triphosphate hydrolases"/>
    <property type="match status" value="1"/>
</dbReference>
<dbReference type="PROSITE" id="PS00211">
    <property type="entry name" value="ABC_TRANSPORTER_1"/>
    <property type="match status" value="1"/>
</dbReference>
<name>A0A1G8PRX2_9GAMM</name>
<evidence type="ECO:0000256" key="1">
    <source>
        <dbReference type="ARBA" id="ARBA00022448"/>
    </source>
</evidence>
<reference evidence="6 7" key="1">
    <citation type="submission" date="2016-10" db="EMBL/GenBank/DDBJ databases">
        <authorList>
            <person name="de Groot N.N."/>
        </authorList>
    </citation>
    <scope>NUCLEOTIDE SEQUENCE [LARGE SCALE GENOMIC DNA]</scope>
    <source>
        <strain evidence="6 7">CGMCC 1.6133</strain>
    </source>
</reference>
<dbReference type="InterPro" id="IPR027417">
    <property type="entry name" value="P-loop_NTPase"/>
</dbReference>
<gene>
    <name evidence="6" type="ORF">SAMN04487954_102177</name>
</gene>
<dbReference type="InterPro" id="IPR051782">
    <property type="entry name" value="ABC_Transporter_VariousFunc"/>
</dbReference>
<dbReference type="InterPro" id="IPR017871">
    <property type="entry name" value="ABC_transporter-like_CS"/>
</dbReference>
<keyword evidence="2" id="KW-0547">Nucleotide-binding</keyword>
<dbReference type="GO" id="GO:0016887">
    <property type="term" value="F:ATP hydrolysis activity"/>
    <property type="evidence" value="ECO:0007669"/>
    <property type="project" value="InterPro"/>
</dbReference>
<dbReference type="STRING" id="376427.SAMN04487954_102177"/>
<feature type="region of interest" description="Disordered" evidence="4">
    <location>
        <begin position="308"/>
        <end position="328"/>
    </location>
</feature>
<evidence type="ECO:0000256" key="4">
    <source>
        <dbReference type="SAM" id="MobiDB-lite"/>
    </source>
</evidence>